<dbReference type="InterPro" id="IPR010310">
    <property type="entry name" value="T7SS_ESAT-6-like"/>
</dbReference>
<proteinExistence type="inferred from homology"/>
<keyword evidence="3" id="KW-1185">Reference proteome</keyword>
<dbReference type="NCBIfam" id="TIGR03930">
    <property type="entry name" value="WXG100_ESAT6"/>
    <property type="match status" value="1"/>
</dbReference>
<sequence length="96" mass="10266">MAHFQVDADAVMSSTATMNGTIATIRSEVSRLCGQLSALEGQWTGQASSAFHALLAEWRTTQGAVEQSLESISMALGRAGERYADIEQANAAMFRV</sequence>
<evidence type="ECO:0000313" key="3">
    <source>
        <dbReference type="Proteomes" id="UP000196778"/>
    </source>
</evidence>
<dbReference type="Gene3D" id="1.10.287.1060">
    <property type="entry name" value="ESAT-6-like"/>
    <property type="match status" value="1"/>
</dbReference>
<dbReference type="RefSeq" id="WP_087138649.1">
    <property type="nucleotide sequence ID" value="NZ_FUKR01000079.1"/>
</dbReference>
<evidence type="ECO:0000313" key="2">
    <source>
        <dbReference type="EMBL" id="SJN42449.1"/>
    </source>
</evidence>
<reference evidence="3" key="1">
    <citation type="submission" date="2017-02" db="EMBL/GenBank/DDBJ databases">
        <authorList>
            <person name="Dridi B."/>
        </authorList>
    </citation>
    <scope>NUCLEOTIDE SEQUENCE [LARGE SCALE GENOMIC DNA]</scope>
    <source>
        <strain evidence="3">EB411</strain>
    </source>
</reference>
<dbReference type="Pfam" id="PF06013">
    <property type="entry name" value="WXG100"/>
    <property type="match status" value="1"/>
</dbReference>
<dbReference type="Proteomes" id="UP000196778">
    <property type="component" value="Unassembled WGS sequence"/>
</dbReference>
<dbReference type="AlphaFoldDB" id="A0A1R4KDU7"/>
<dbReference type="SUPFAM" id="SSF140453">
    <property type="entry name" value="EsxAB dimer-like"/>
    <property type="match status" value="1"/>
</dbReference>
<comment type="similarity">
    <text evidence="1">Belongs to the WXG100 family.</text>
</comment>
<dbReference type="EMBL" id="FUKR01000079">
    <property type="protein sequence ID" value="SJN42449.1"/>
    <property type="molecule type" value="Genomic_DNA"/>
</dbReference>
<organism evidence="2 3">
    <name type="scientific">Mycetocola reblochoni REB411</name>
    <dbReference type="NCBI Taxonomy" id="1255698"/>
    <lineage>
        <taxon>Bacteria</taxon>
        <taxon>Bacillati</taxon>
        <taxon>Actinomycetota</taxon>
        <taxon>Actinomycetes</taxon>
        <taxon>Micrococcales</taxon>
        <taxon>Microbacteriaceae</taxon>
        <taxon>Mycetocola</taxon>
    </lineage>
</organism>
<name>A0A1R4KDU7_9MICO</name>
<evidence type="ECO:0000256" key="1">
    <source>
        <dbReference type="RuleBase" id="RU362001"/>
    </source>
</evidence>
<accession>A0A1R4KDU7</accession>
<dbReference type="InterPro" id="IPR036689">
    <property type="entry name" value="ESAT-6-like_sf"/>
</dbReference>
<protein>
    <recommendedName>
        <fullName evidence="1">ESAT-6-like protein</fullName>
    </recommendedName>
</protein>
<gene>
    <name evidence="2" type="ORF">FM119_13265</name>
</gene>
<dbReference type="OrthoDB" id="4231069at2"/>